<accession>A0A1H5XRS2</accession>
<dbReference type="Proteomes" id="UP000185739">
    <property type="component" value="Chromosome"/>
</dbReference>
<keyword evidence="2" id="KW-1185">Reference proteome</keyword>
<organism evidence="1 2">
    <name type="scientific">Thauera chlorobenzoica</name>
    <dbReference type="NCBI Taxonomy" id="96773"/>
    <lineage>
        <taxon>Bacteria</taxon>
        <taxon>Pseudomonadati</taxon>
        <taxon>Pseudomonadota</taxon>
        <taxon>Betaproteobacteria</taxon>
        <taxon>Rhodocyclales</taxon>
        <taxon>Zoogloeaceae</taxon>
        <taxon>Thauera</taxon>
    </lineage>
</organism>
<reference evidence="1 2" key="1">
    <citation type="submission" date="2016-12" db="EMBL/GenBank/DDBJ databases">
        <title>Complete genome sequence of Thauera chlorobenzoica, a Betaproteobacterium degrading haloaromatics anaerobically to CO2 and halides.</title>
        <authorList>
            <person name="Goris T."/>
            <person name="Mergelsberg M."/>
            <person name="Boll M."/>
        </authorList>
    </citation>
    <scope>NUCLEOTIDE SEQUENCE [LARGE SCALE GENOMIC DNA]</scope>
    <source>
        <strain evidence="1 2">3CB1</strain>
    </source>
</reference>
<name>A0A1H5XRS2_9RHOO</name>
<proteinExistence type="predicted"/>
<dbReference type="AlphaFoldDB" id="A0A1H5XRS2"/>
<dbReference type="OrthoDB" id="8527830at2"/>
<dbReference type="EMBL" id="CP018839">
    <property type="protein sequence ID" value="APR04550.1"/>
    <property type="molecule type" value="Genomic_DNA"/>
</dbReference>
<dbReference type="STRING" id="96773.Tchl_1692"/>
<evidence type="ECO:0000313" key="2">
    <source>
        <dbReference type="Proteomes" id="UP000185739"/>
    </source>
</evidence>
<evidence type="ECO:0000313" key="1">
    <source>
        <dbReference type="EMBL" id="APR04550.1"/>
    </source>
</evidence>
<gene>
    <name evidence="1" type="ORF">Tchl_1692</name>
</gene>
<dbReference type="KEGG" id="tcl:Tchl_1692"/>
<sequence>MVYVKRDAEGRLIAVSLEDDGSGWELGAGNRAERELLEKLLRDSRSELSESDLSLSRVLEDLVELLVDKGVIRFTDLPEAARAKLEERKGARVSMRIGRSLLDEDNDMI</sequence>
<dbReference type="RefSeq" id="WP_075148014.1">
    <property type="nucleotide sequence ID" value="NZ_CP018839.1"/>
</dbReference>
<protein>
    <submittedName>
        <fullName evidence="1">Uncharacterized protein</fullName>
    </submittedName>
</protein>